<feature type="region of interest" description="Disordered" evidence="2">
    <location>
        <begin position="1"/>
        <end position="20"/>
    </location>
</feature>
<dbReference type="HOGENOM" id="CLU_452200_0_0_1"/>
<dbReference type="GO" id="GO:0005880">
    <property type="term" value="C:nuclear microtubule"/>
    <property type="evidence" value="ECO:0000318"/>
    <property type="project" value="GO_Central"/>
</dbReference>
<dbReference type="GO" id="GO:0007098">
    <property type="term" value="P:centrosome cycle"/>
    <property type="evidence" value="ECO:0000318"/>
    <property type="project" value="GO_Central"/>
</dbReference>
<dbReference type="AlphaFoldDB" id="A7S0M5"/>
<dbReference type="GO" id="GO:0051225">
    <property type="term" value="P:spindle assembly"/>
    <property type="evidence" value="ECO:0000318"/>
    <property type="project" value="GO_Central"/>
</dbReference>
<dbReference type="InParanoid" id="A7S0M5"/>
<gene>
    <name evidence="3" type="ORF">NEMVEDRAFT_v1g242019</name>
</gene>
<proteinExistence type="inferred from homology"/>
<sequence>MAADKRSLYQLAPTQTPSPHVRKTLVQGRLESQISSPVRLQSPRSFLGYPQEAYDPIAQVSRQSEMPGTESIGIHSVIPNIRMSLGLNNTSQQNPKISQSTQQSLLSHPIPVVSPSALQPSSSLSLSDNDDENLAQPLPTTPPKSPKQGTSQPVILTDASSRHKTPEKREVPVVTSVVTSPVRVVCHSPRRDKGVTSNGTSVTGHTESARKVEVAGVQRINVERRKEANNWAAPLNISQDSLDSDDDERHIPTIAGSPVDPHSKAIRVALDKNDKKNGVSDPPYDPQQYKSFMGEVDENQGGPVLAGFNNVKQNLFDYSVADVSIASDTSKVSETGEKKKKKSKTRIVPSRYMSTSACQSSAMKVASKKTTSVQRKQKVSFASTSKTKNRSLHDSSKLDITAPLQNPNARGNNIMTSTPAVGSIGIIPGHPGGDLAAPTPILPPQSVYNTGGLGYKDKTKKTQKIRAQPFDNIAAEGTHPQEAPAGQGEVSQRQLELQYARLVQWIFLESKAKSSFAAQEKQAQSQLYSMWQENEKLRRGIAELELEVEAQQKMEELDKQLNLQQSGLEAVDVNLPKLKQEYPKLSNALDTTRHYMPVNGVLIPDSHGELLGALDESENLLGEIEALTRHQTNKVSNFSKEISTLDKITGTEVEEHSRCQELLAATLTLATQERSLQAQIIQSS</sequence>
<dbReference type="GO" id="GO:0005737">
    <property type="term" value="C:cytoplasm"/>
    <property type="evidence" value="ECO:0000318"/>
    <property type="project" value="GO_Central"/>
</dbReference>
<feature type="region of interest" description="Disordered" evidence="2">
    <location>
        <begin position="86"/>
        <end position="105"/>
    </location>
</feature>
<dbReference type="PANTHER" id="PTHR31807:SF37">
    <property type="entry name" value="HAUS AUGMIN-LIKE COMPLEX SUBUNIT 8"/>
    <property type="match status" value="1"/>
</dbReference>
<feature type="compositionally biased region" description="Polar residues" evidence="2">
    <location>
        <begin position="353"/>
        <end position="386"/>
    </location>
</feature>
<comment type="similarity">
    <text evidence="1">Belongs to the QWRF family.</text>
</comment>
<accession>A7S0M5</accession>
<dbReference type="OrthoDB" id="10050218at2759"/>
<dbReference type="KEGG" id="nve:5514651"/>
<protein>
    <submittedName>
        <fullName evidence="3">Uncharacterized protein</fullName>
    </submittedName>
</protein>
<name>A7S0M5_NEMVE</name>
<dbReference type="Proteomes" id="UP000001593">
    <property type="component" value="Unassembled WGS sequence"/>
</dbReference>
<reference evidence="3 4" key="1">
    <citation type="journal article" date="2007" name="Science">
        <title>Sea anemone genome reveals ancestral eumetazoan gene repertoire and genomic organization.</title>
        <authorList>
            <person name="Putnam N.H."/>
            <person name="Srivastava M."/>
            <person name="Hellsten U."/>
            <person name="Dirks B."/>
            <person name="Chapman J."/>
            <person name="Salamov A."/>
            <person name="Terry A."/>
            <person name="Shapiro H."/>
            <person name="Lindquist E."/>
            <person name="Kapitonov V.V."/>
            <person name="Jurka J."/>
            <person name="Genikhovich G."/>
            <person name="Grigoriev I.V."/>
            <person name="Lucas S.M."/>
            <person name="Steele R.E."/>
            <person name="Finnerty J.R."/>
            <person name="Technau U."/>
            <person name="Martindale M.Q."/>
            <person name="Rokhsar D.S."/>
        </authorList>
    </citation>
    <scope>NUCLEOTIDE SEQUENCE [LARGE SCALE GENOMIC DNA]</scope>
    <source>
        <strain evidence="4">CH2 X CH6</strain>
    </source>
</reference>
<keyword evidence="4" id="KW-1185">Reference proteome</keyword>
<feature type="compositionally biased region" description="Low complexity" evidence="2">
    <location>
        <begin position="112"/>
        <end position="127"/>
    </location>
</feature>
<evidence type="ECO:0000256" key="1">
    <source>
        <dbReference type="ARBA" id="ARBA00010016"/>
    </source>
</evidence>
<dbReference type="GO" id="GO:0005813">
    <property type="term" value="C:centrosome"/>
    <property type="evidence" value="ECO:0000318"/>
    <property type="project" value="GO_Central"/>
</dbReference>
<dbReference type="GO" id="GO:0008017">
    <property type="term" value="F:microtubule binding"/>
    <property type="evidence" value="ECO:0000318"/>
    <property type="project" value="GO_Central"/>
</dbReference>
<dbReference type="PANTHER" id="PTHR31807">
    <property type="entry name" value="AUGMIN FAMILY MEMBER"/>
    <property type="match status" value="1"/>
</dbReference>
<evidence type="ECO:0000313" key="4">
    <source>
        <dbReference type="Proteomes" id="UP000001593"/>
    </source>
</evidence>
<dbReference type="InterPro" id="IPR007573">
    <property type="entry name" value="QWRF"/>
</dbReference>
<feature type="compositionally biased region" description="Polar residues" evidence="2">
    <location>
        <begin position="195"/>
        <end position="206"/>
    </location>
</feature>
<feature type="region of interest" description="Disordered" evidence="2">
    <location>
        <begin position="112"/>
        <end position="152"/>
    </location>
</feature>
<dbReference type="OMA" id="IVCHSPS"/>
<dbReference type="eggNOG" id="ENOG502SAB6">
    <property type="taxonomic scope" value="Eukaryota"/>
</dbReference>
<organism evidence="3 4">
    <name type="scientific">Nematostella vectensis</name>
    <name type="common">Starlet sea anemone</name>
    <dbReference type="NCBI Taxonomy" id="45351"/>
    <lineage>
        <taxon>Eukaryota</taxon>
        <taxon>Metazoa</taxon>
        <taxon>Cnidaria</taxon>
        <taxon>Anthozoa</taxon>
        <taxon>Hexacorallia</taxon>
        <taxon>Actiniaria</taxon>
        <taxon>Edwardsiidae</taxon>
        <taxon>Nematostella</taxon>
    </lineage>
</organism>
<evidence type="ECO:0000256" key="2">
    <source>
        <dbReference type="SAM" id="MobiDB-lite"/>
    </source>
</evidence>
<feature type="region of interest" description="Disordered" evidence="2">
    <location>
        <begin position="353"/>
        <end position="394"/>
    </location>
</feature>
<feature type="region of interest" description="Disordered" evidence="2">
    <location>
        <begin position="329"/>
        <end position="348"/>
    </location>
</feature>
<dbReference type="Pfam" id="PF04484">
    <property type="entry name" value="QWRF"/>
    <property type="match status" value="1"/>
</dbReference>
<evidence type="ECO:0000313" key="3">
    <source>
        <dbReference type="EMBL" id="EDO42763.1"/>
    </source>
</evidence>
<feature type="region of interest" description="Disordered" evidence="2">
    <location>
        <begin position="189"/>
        <end position="210"/>
    </location>
</feature>
<dbReference type="EMBL" id="DS469561">
    <property type="protein sequence ID" value="EDO42763.1"/>
    <property type="molecule type" value="Genomic_DNA"/>
</dbReference>
<dbReference type="STRING" id="45351.A7S0M5"/>